<dbReference type="PROSITE" id="PS51732">
    <property type="entry name" value="ASN_GLN_ASE_3"/>
    <property type="match status" value="1"/>
</dbReference>
<dbReference type="InterPro" id="IPR036152">
    <property type="entry name" value="Asp/glu_Ase-like_sf"/>
</dbReference>
<evidence type="ECO:0000259" key="6">
    <source>
        <dbReference type="Pfam" id="PF17763"/>
    </source>
</evidence>
<name>A0A1X4KTY4_CORDP</name>
<reference evidence="7 8" key="1">
    <citation type="submission" date="2020-02" db="EMBL/GenBank/DDBJ databases">
        <authorList>
            <person name="Brisse S."/>
        </authorList>
    </citation>
    <scope>NUCLEOTIDE SEQUENCE [LARGE SCALE GENOMIC DNA]</scope>
    <source>
        <strain evidence="7">CIP107547</strain>
    </source>
</reference>
<dbReference type="GO" id="GO:0006528">
    <property type="term" value="P:asparagine metabolic process"/>
    <property type="evidence" value="ECO:0007669"/>
    <property type="project" value="InterPro"/>
</dbReference>
<keyword evidence="2" id="KW-0378">Hydrolase</keyword>
<dbReference type="InterPro" id="IPR040919">
    <property type="entry name" value="Asparaginase_C"/>
</dbReference>
<dbReference type="AlphaFoldDB" id="A0A1X4KTY4"/>
<sequence>MISRRSFLGACALASVAGAVQACSNKAGSAGVRNDASGHLIVLGTGGTIACTNVDGALVPTVSGEELVAGVYDTFDKDKLSIDVRQVSQLDSSAMTLKDTDMIITEVLKAVKEDGVTGVIVTHGTDSMEESAIAVDTFLDSDVPVVFTGSMLPFDDPKTDGPANLLLAVRTATAPENRGKGAFIAFGEKTLRARGAYKSNANSVDGFDSNADNELTRPAALAYKPLEHQRVDIIAAYPGAPRALVDASLASGAKALVIEGMGAGNVGGDIALAISDALDKKIPVVMSTRVDAGRVEGTYGGAGGGATLAAKGVIGADILRAGQSRILLACALATKTDPAALF</sequence>
<evidence type="ECO:0000256" key="2">
    <source>
        <dbReference type="ARBA" id="ARBA00022801"/>
    </source>
</evidence>
<dbReference type="InterPro" id="IPR006311">
    <property type="entry name" value="TAT_signal"/>
</dbReference>
<accession>A0A1X4KTY4</accession>
<dbReference type="GO" id="GO:0004067">
    <property type="term" value="F:asparaginase activity"/>
    <property type="evidence" value="ECO:0007669"/>
    <property type="project" value="UniProtKB-UniRule"/>
</dbReference>
<proteinExistence type="inferred from homology"/>
<feature type="active site" description="O-isoaspartyl threonine intermediate" evidence="3">
    <location>
        <position position="48"/>
    </location>
</feature>
<dbReference type="Pfam" id="PF00710">
    <property type="entry name" value="Asparaginase"/>
    <property type="match status" value="1"/>
</dbReference>
<dbReference type="PANTHER" id="PTHR11707:SF28">
    <property type="entry name" value="60 KDA LYSOPHOSPHOLIPASE"/>
    <property type="match status" value="1"/>
</dbReference>
<dbReference type="InterPro" id="IPR019546">
    <property type="entry name" value="TAT_signal_bac_arc"/>
</dbReference>
<dbReference type="EMBL" id="CADDAV010000008">
    <property type="protein sequence ID" value="CAB0587857.1"/>
    <property type="molecule type" value="Genomic_DNA"/>
</dbReference>
<feature type="binding site" evidence="4">
    <location>
        <begin position="125"/>
        <end position="126"/>
    </location>
    <ligand>
        <name>substrate</name>
    </ligand>
</feature>
<evidence type="ECO:0000256" key="3">
    <source>
        <dbReference type="PIRSR" id="PIRSR001220-1"/>
    </source>
</evidence>
<dbReference type="SMART" id="SM00870">
    <property type="entry name" value="Asparaginase"/>
    <property type="match status" value="1"/>
</dbReference>
<dbReference type="RefSeq" id="WP_047938749.1">
    <property type="nucleotide sequence ID" value="NZ_CP040520.1"/>
</dbReference>
<protein>
    <submittedName>
        <fullName evidence="7">Asparaginase</fullName>
    </submittedName>
</protein>
<dbReference type="SUPFAM" id="SSF53774">
    <property type="entry name" value="Glutaminase/Asparaginase"/>
    <property type="match status" value="1"/>
</dbReference>
<dbReference type="PROSITE" id="PS51257">
    <property type="entry name" value="PROKAR_LIPOPROTEIN"/>
    <property type="match status" value="1"/>
</dbReference>
<comment type="similarity">
    <text evidence="1">Belongs to the asparaginase 1 family.</text>
</comment>
<comment type="caution">
    <text evidence="7">The sequence shown here is derived from an EMBL/GenBank/DDBJ whole genome shotgun (WGS) entry which is preliminary data.</text>
</comment>
<evidence type="ECO:0000313" key="7">
    <source>
        <dbReference type="EMBL" id="CAB0587857.1"/>
    </source>
</evidence>
<dbReference type="PIRSF" id="PIRSF001220">
    <property type="entry name" value="L-ASNase_gatD"/>
    <property type="match status" value="1"/>
</dbReference>
<dbReference type="InterPro" id="IPR027474">
    <property type="entry name" value="L-asparaginase_N"/>
</dbReference>
<feature type="binding site" evidence="4">
    <location>
        <position position="92"/>
    </location>
    <ligand>
        <name>substrate</name>
    </ligand>
</feature>
<dbReference type="PANTHER" id="PTHR11707">
    <property type="entry name" value="L-ASPARAGINASE"/>
    <property type="match status" value="1"/>
</dbReference>
<evidence type="ECO:0000256" key="1">
    <source>
        <dbReference type="ARBA" id="ARBA00010518"/>
    </source>
</evidence>
<dbReference type="Pfam" id="PF17763">
    <property type="entry name" value="Asparaginase_C"/>
    <property type="match status" value="1"/>
</dbReference>
<dbReference type="PIRSF" id="PIRSF500176">
    <property type="entry name" value="L_ASNase"/>
    <property type="match status" value="1"/>
</dbReference>
<dbReference type="PRINTS" id="PR00139">
    <property type="entry name" value="ASNGLNASE"/>
</dbReference>
<feature type="domain" description="L-asparaginase N-terminal" evidence="5">
    <location>
        <begin position="40"/>
        <end position="216"/>
    </location>
</feature>
<dbReference type="SFLD" id="SFLDS00057">
    <property type="entry name" value="Glutaminase/Asparaginase"/>
    <property type="match status" value="1"/>
</dbReference>
<evidence type="ECO:0000313" key="8">
    <source>
        <dbReference type="Proteomes" id="UP000480222"/>
    </source>
</evidence>
<evidence type="ECO:0000256" key="4">
    <source>
        <dbReference type="PIRSR" id="PIRSR001220-2"/>
    </source>
</evidence>
<dbReference type="InterPro" id="IPR006034">
    <property type="entry name" value="Asparaginase/glutaminase-like"/>
</dbReference>
<dbReference type="Proteomes" id="UP000480222">
    <property type="component" value="Unassembled WGS sequence"/>
</dbReference>
<dbReference type="InterPro" id="IPR027473">
    <property type="entry name" value="L-asparaginase_C"/>
</dbReference>
<dbReference type="InterPro" id="IPR004550">
    <property type="entry name" value="AsnASE_II"/>
</dbReference>
<dbReference type="CDD" id="cd08964">
    <property type="entry name" value="L-asparaginase_II"/>
    <property type="match status" value="1"/>
</dbReference>
<organism evidence="7 8">
    <name type="scientific">Corynebacterium diphtheriae</name>
    <dbReference type="NCBI Taxonomy" id="1717"/>
    <lineage>
        <taxon>Bacteria</taxon>
        <taxon>Bacillati</taxon>
        <taxon>Actinomycetota</taxon>
        <taxon>Actinomycetes</taxon>
        <taxon>Mycobacteriales</taxon>
        <taxon>Corynebacteriaceae</taxon>
        <taxon>Corynebacterium</taxon>
    </lineage>
</organism>
<dbReference type="NCBIfam" id="TIGR01409">
    <property type="entry name" value="TAT_signal_seq"/>
    <property type="match status" value="1"/>
</dbReference>
<dbReference type="Gene3D" id="3.40.50.40">
    <property type="match status" value="1"/>
</dbReference>
<feature type="domain" description="Asparaginase/glutaminase C-terminal" evidence="6">
    <location>
        <begin position="230"/>
        <end position="340"/>
    </location>
</feature>
<dbReference type="InterPro" id="IPR037152">
    <property type="entry name" value="L-asparaginase_N_sf"/>
</dbReference>
<dbReference type="PROSITE" id="PS51318">
    <property type="entry name" value="TAT"/>
    <property type="match status" value="1"/>
</dbReference>
<evidence type="ECO:0000259" key="5">
    <source>
        <dbReference type="Pfam" id="PF00710"/>
    </source>
</evidence>
<gene>
    <name evidence="7" type="ORF">CIP107547_00596</name>
</gene>
<dbReference type="Gene3D" id="3.40.50.1170">
    <property type="entry name" value="L-asparaginase, N-terminal domain"/>
    <property type="match status" value="1"/>
</dbReference>